<evidence type="ECO:0000313" key="7">
    <source>
        <dbReference type="Proteomes" id="UP000192418"/>
    </source>
</evidence>
<accession>A0A1W2DCB0</accession>
<dbReference type="OrthoDB" id="5483897at2"/>
<dbReference type="AlphaFoldDB" id="A0A1W2DCB0"/>
<dbReference type="InterPro" id="IPR042099">
    <property type="entry name" value="ANL_N_sf"/>
</dbReference>
<gene>
    <name evidence="6" type="ORF">SAMN02746065_11692</name>
</gene>
<evidence type="ECO:0000259" key="4">
    <source>
        <dbReference type="Pfam" id="PF00501"/>
    </source>
</evidence>
<dbReference type="GO" id="GO:0016878">
    <property type="term" value="F:acid-thiol ligase activity"/>
    <property type="evidence" value="ECO:0007669"/>
    <property type="project" value="UniProtKB-ARBA"/>
</dbReference>
<dbReference type="Pfam" id="PF00501">
    <property type="entry name" value="AMP-binding"/>
    <property type="match status" value="1"/>
</dbReference>
<dbReference type="InterPro" id="IPR045851">
    <property type="entry name" value="AMP-bd_C_sf"/>
</dbReference>
<dbReference type="Proteomes" id="UP000192418">
    <property type="component" value="Unassembled WGS sequence"/>
</dbReference>
<dbReference type="SUPFAM" id="SSF56801">
    <property type="entry name" value="Acetyl-CoA synthetase-like"/>
    <property type="match status" value="1"/>
</dbReference>
<organism evidence="6 7">
    <name type="scientific">Desulfocicer vacuolatum DSM 3385</name>
    <dbReference type="NCBI Taxonomy" id="1121400"/>
    <lineage>
        <taxon>Bacteria</taxon>
        <taxon>Pseudomonadati</taxon>
        <taxon>Thermodesulfobacteriota</taxon>
        <taxon>Desulfobacteria</taxon>
        <taxon>Desulfobacterales</taxon>
        <taxon>Desulfobacteraceae</taxon>
        <taxon>Desulfocicer</taxon>
    </lineage>
</organism>
<evidence type="ECO:0000256" key="3">
    <source>
        <dbReference type="SAM" id="Coils"/>
    </source>
</evidence>
<evidence type="ECO:0000313" key="6">
    <source>
        <dbReference type="EMBL" id="SMC94746.1"/>
    </source>
</evidence>
<sequence length="549" mass="62113">MAGTTSPLSQAEKEKYNLINKENIEFIMERNNRTNRWVIADMLRRTAYHFPDKPALVFDQITRTYKELEKECNQVANALADLGVKKYDRVAILAHNTHHHVLTWMGSAKIGAIYLAVNYLLKGDDIAYCINHSESKVFIVEDSLYPQIKDVLDQMPSVKTLIWSNQGAGEDAPTDKFINFDDWFAPYPDTEPDVILRIEDPAQMTYTSGTESLPKGVIISNQALIAEYMGAIIDGRYESCDVNINALPIYHCAQRDVFMNPIFWVGGTNIFMGPDIGMILKNIAKYKATMFFAPPTVWIGMLRHPDFDKYDLSSMVKCYYGASIMPREILRELLEKFPKAGIYNYYGQTELAPYHTILKAEDALEKIGSAGMGGLHMESKIEDNDGDEIVDINVPGEICGRGPHVMTMYFKEADKTEAAMEGGWFHSGDLGVLDEDRYITVVDRKKDMIKTGGENVASREVEEAVYLHPDVEEVAALGVYHPKWVEAVVVVVKLRAGKTTTQDEIMDHCKAHLSSFKIPKQIIFVDELPKTPTGKILKRDMRESYKDIF</sequence>
<feature type="domain" description="AMP-binding enzyme C-terminal" evidence="5">
    <location>
        <begin position="460"/>
        <end position="535"/>
    </location>
</feature>
<dbReference type="STRING" id="1121400.SAMN02746065_11692"/>
<proteinExistence type="inferred from homology"/>
<keyword evidence="7" id="KW-1185">Reference proteome</keyword>
<dbReference type="RefSeq" id="WP_084070172.1">
    <property type="nucleotide sequence ID" value="NZ_FWXY01000016.1"/>
</dbReference>
<dbReference type="NCBIfam" id="NF006182">
    <property type="entry name" value="PRK08316.1"/>
    <property type="match status" value="1"/>
</dbReference>
<feature type="coiled-coil region" evidence="3">
    <location>
        <begin position="58"/>
        <end position="85"/>
    </location>
</feature>
<dbReference type="PANTHER" id="PTHR43767:SF1">
    <property type="entry name" value="NONRIBOSOMAL PEPTIDE SYNTHASE PES1 (EUROFUNG)-RELATED"/>
    <property type="match status" value="1"/>
</dbReference>
<dbReference type="InterPro" id="IPR025110">
    <property type="entry name" value="AMP-bd_C"/>
</dbReference>
<evidence type="ECO:0000259" key="5">
    <source>
        <dbReference type="Pfam" id="PF13193"/>
    </source>
</evidence>
<dbReference type="InterPro" id="IPR020845">
    <property type="entry name" value="AMP-binding_CS"/>
</dbReference>
<dbReference type="Gene3D" id="3.40.50.12780">
    <property type="entry name" value="N-terminal domain of ligase-like"/>
    <property type="match status" value="1"/>
</dbReference>
<dbReference type="Gene3D" id="3.30.300.30">
    <property type="match status" value="1"/>
</dbReference>
<name>A0A1W2DCB0_9BACT</name>
<feature type="domain" description="AMP-dependent synthetase/ligase" evidence="4">
    <location>
        <begin position="44"/>
        <end position="410"/>
    </location>
</feature>
<dbReference type="InterPro" id="IPR000873">
    <property type="entry name" value="AMP-dep_synth/lig_dom"/>
</dbReference>
<keyword evidence="2" id="KW-0436">Ligase</keyword>
<evidence type="ECO:0000256" key="1">
    <source>
        <dbReference type="ARBA" id="ARBA00006432"/>
    </source>
</evidence>
<dbReference type="FunFam" id="3.30.300.30:FF:000008">
    <property type="entry name" value="2,3-dihydroxybenzoate-AMP ligase"/>
    <property type="match status" value="1"/>
</dbReference>
<protein>
    <submittedName>
        <fullName evidence="6">Fatty-acyl-CoA synthase</fullName>
    </submittedName>
</protein>
<dbReference type="PANTHER" id="PTHR43767">
    <property type="entry name" value="LONG-CHAIN-FATTY-ACID--COA LIGASE"/>
    <property type="match status" value="1"/>
</dbReference>
<dbReference type="InterPro" id="IPR050237">
    <property type="entry name" value="ATP-dep_AMP-bd_enzyme"/>
</dbReference>
<dbReference type="EMBL" id="FWXY01000016">
    <property type="protein sequence ID" value="SMC94746.1"/>
    <property type="molecule type" value="Genomic_DNA"/>
</dbReference>
<comment type="similarity">
    <text evidence="1">Belongs to the ATP-dependent AMP-binding enzyme family.</text>
</comment>
<reference evidence="6 7" key="1">
    <citation type="submission" date="2017-04" db="EMBL/GenBank/DDBJ databases">
        <authorList>
            <person name="Afonso C.L."/>
            <person name="Miller P.J."/>
            <person name="Scott M.A."/>
            <person name="Spackman E."/>
            <person name="Goraichik I."/>
            <person name="Dimitrov K.M."/>
            <person name="Suarez D.L."/>
            <person name="Swayne D.E."/>
        </authorList>
    </citation>
    <scope>NUCLEOTIDE SEQUENCE [LARGE SCALE GENOMIC DNA]</scope>
    <source>
        <strain evidence="6 7">DSM 3385</strain>
    </source>
</reference>
<dbReference type="PROSITE" id="PS00455">
    <property type="entry name" value="AMP_BINDING"/>
    <property type="match status" value="1"/>
</dbReference>
<evidence type="ECO:0000256" key="2">
    <source>
        <dbReference type="ARBA" id="ARBA00022598"/>
    </source>
</evidence>
<dbReference type="Pfam" id="PF13193">
    <property type="entry name" value="AMP-binding_C"/>
    <property type="match status" value="1"/>
</dbReference>
<keyword evidence="3" id="KW-0175">Coiled coil</keyword>